<evidence type="ECO:0000313" key="3">
    <source>
        <dbReference type="EMBL" id="MFC5767853.1"/>
    </source>
</evidence>
<protein>
    <recommendedName>
        <fullName evidence="5">Cobalt-zinc-cadmium resistance protein</fullName>
    </recommendedName>
</protein>
<name>A0ABW1AL48_9RHOO</name>
<sequence>MRRLAALFLLVLLPLQALWAAAAPYCQHERAPATVHFGHHAHEHEASGSGTPAMPLPGGDHGDCHACHGWCSALPVTDEAAHADPGRPMHELGRLHALPSPPPSLPERPDWLTLA</sequence>
<evidence type="ECO:0008006" key="5">
    <source>
        <dbReference type="Google" id="ProtNLM"/>
    </source>
</evidence>
<gene>
    <name evidence="3" type="ORF">ACFPTN_00545</name>
</gene>
<evidence type="ECO:0000313" key="4">
    <source>
        <dbReference type="Proteomes" id="UP001595974"/>
    </source>
</evidence>
<comment type="caution">
    <text evidence="3">The sequence shown here is derived from an EMBL/GenBank/DDBJ whole genome shotgun (WGS) entry which is preliminary data.</text>
</comment>
<proteinExistence type="predicted"/>
<evidence type="ECO:0000256" key="1">
    <source>
        <dbReference type="SAM" id="MobiDB-lite"/>
    </source>
</evidence>
<feature type="region of interest" description="Disordered" evidence="1">
    <location>
        <begin position="80"/>
        <end position="115"/>
    </location>
</feature>
<accession>A0ABW1AL48</accession>
<reference evidence="4" key="1">
    <citation type="journal article" date="2019" name="Int. J. Syst. Evol. Microbiol.">
        <title>The Global Catalogue of Microorganisms (GCM) 10K type strain sequencing project: providing services to taxonomists for standard genome sequencing and annotation.</title>
        <authorList>
            <consortium name="The Broad Institute Genomics Platform"/>
            <consortium name="The Broad Institute Genome Sequencing Center for Infectious Disease"/>
            <person name="Wu L."/>
            <person name="Ma J."/>
        </authorList>
    </citation>
    <scope>NUCLEOTIDE SEQUENCE [LARGE SCALE GENOMIC DNA]</scope>
    <source>
        <strain evidence="4">SHR3</strain>
    </source>
</reference>
<feature type="chain" id="PRO_5045574698" description="Cobalt-zinc-cadmium resistance protein" evidence="2">
    <location>
        <begin position="23"/>
        <end position="115"/>
    </location>
</feature>
<feature type="compositionally biased region" description="Basic and acidic residues" evidence="1">
    <location>
        <begin position="80"/>
        <end position="94"/>
    </location>
</feature>
<keyword evidence="4" id="KW-1185">Reference proteome</keyword>
<dbReference type="EMBL" id="JBHSOG010000005">
    <property type="protein sequence ID" value="MFC5767853.1"/>
    <property type="molecule type" value="Genomic_DNA"/>
</dbReference>
<organism evidence="3 4">
    <name type="scientific">Thauera sinica</name>
    <dbReference type="NCBI Taxonomy" id="2665146"/>
    <lineage>
        <taxon>Bacteria</taxon>
        <taxon>Pseudomonadati</taxon>
        <taxon>Pseudomonadota</taxon>
        <taxon>Betaproteobacteria</taxon>
        <taxon>Rhodocyclales</taxon>
        <taxon>Zoogloeaceae</taxon>
        <taxon>Thauera</taxon>
    </lineage>
</organism>
<evidence type="ECO:0000256" key="2">
    <source>
        <dbReference type="SAM" id="SignalP"/>
    </source>
</evidence>
<keyword evidence="2" id="KW-0732">Signal</keyword>
<feature type="signal peptide" evidence="2">
    <location>
        <begin position="1"/>
        <end position="22"/>
    </location>
</feature>
<dbReference type="Proteomes" id="UP001595974">
    <property type="component" value="Unassembled WGS sequence"/>
</dbReference>